<dbReference type="Pfam" id="PF01122">
    <property type="entry name" value="Cobalamin_bind"/>
    <property type="match status" value="1"/>
</dbReference>
<comment type="subunit">
    <text evidence="12">Interacts with CD320 (via LDL-receptor class A domains).</text>
</comment>
<protein>
    <recommendedName>
        <fullName evidence="13">Transcobalamin-2</fullName>
    </recommendedName>
    <alternativeName>
        <fullName evidence="14">Transcobalamin II</fullName>
    </alternativeName>
</protein>
<dbReference type="Ensembl" id="ENSAOWT00000023422.1">
    <property type="protein sequence ID" value="ENSAOWP00000020671.1"/>
    <property type="gene ID" value="ENSAOWG00000013985.1"/>
</dbReference>
<dbReference type="Gene3D" id="1.50.10.20">
    <property type="match status" value="1"/>
</dbReference>
<dbReference type="InterPro" id="IPR002157">
    <property type="entry name" value="Cbl-bd_prot"/>
</dbReference>
<evidence type="ECO:0000256" key="5">
    <source>
        <dbReference type="ARBA" id="ARBA00022525"/>
    </source>
</evidence>
<keyword evidence="3" id="KW-0171">Cobalt transport</keyword>
<evidence type="ECO:0000256" key="3">
    <source>
        <dbReference type="ARBA" id="ARBA00022426"/>
    </source>
</evidence>
<organism evidence="20 21">
    <name type="scientific">Apteryx owenii</name>
    <name type="common">Little spotted kiwi</name>
    <dbReference type="NCBI Taxonomy" id="8824"/>
    <lineage>
        <taxon>Eukaryota</taxon>
        <taxon>Metazoa</taxon>
        <taxon>Chordata</taxon>
        <taxon>Craniata</taxon>
        <taxon>Vertebrata</taxon>
        <taxon>Euteleostomi</taxon>
        <taxon>Archelosauria</taxon>
        <taxon>Archosauria</taxon>
        <taxon>Dinosauria</taxon>
        <taxon>Saurischia</taxon>
        <taxon>Theropoda</taxon>
        <taxon>Coelurosauria</taxon>
        <taxon>Aves</taxon>
        <taxon>Palaeognathae</taxon>
        <taxon>Apterygiformes</taxon>
        <taxon>Apterygidae</taxon>
        <taxon>Apteryx</taxon>
    </lineage>
</organism>
<feature type="chain" id="PRO_5034256321" description="Transcobalamin-2" evidence="18">
    <location>
        <begin position="18"/>
        <end position="460"/>
    </location>
</feature>
<evidence type="ECO:0000256" key="1">
    <source>
        <dbReference type="ARBA" id="ARBA00004613"/>
    </source>
</evidence>
<keyword evidence="9 16" id="KW-1015">Disulfide bond</keyword>
<evidence type="ECO:0000256" key="4">
    <source>
        <dbReference type="ARBA" id="ARBA00022448"/>
    </source>
</evidence>
<sequence>MWRLLVLLQAVVLPAQLCEVPEEVAAQVRTMSARLLGLAEDPAWEANPNIYVALRLADDHDLAFEAQYLARLKDTFQGPHSTSPQAAGQPKRPLPQPHAAPHSRAPGAHGHHRSAVAAGKRGRPDTGRLALQLLALRAACQPLDAGAEGHLVTRLKYSLETDWTGSQRHGHPLTNYYQYSLGILALCVQRKQVREEVSRRLLAAEQQGRFSHGHGHAVDTEAMAGLAFACLDQAQLARGALVSELQEAVRNMSRKLLQAQGHDGFFGNVFSTPLAMQLFIATNTCESELAYNRARAALLQSLDNFTNPMAISQLLPALYGRSYLDIASMHCQGERDTLQPIRPVTQPPGPGNIIVRLVVECPKRLCHHHVLYNQSVSVPTGSSLLDVLEAASKQGHHAFTFKTQDSLYGPFLTTVMKVEAKWQERRYWQLLSAPDTSLQTGIADYKPHDGETLILRLSKW</sequence>
<evidence type="ECO:0000256" key="18">
    <source>
        <dbReference type="SAM" id="SignalP"/>
    </source>
</evidence>
<evidence type="ECO:0000256" key="15">
    <source>
        <dbReference type="PIRSR" id="PIRSR602157-1"/>
    </source>
</evidence>
<comment type="function">
    <text evidence="11">Primary vitamin B12-binding and transport protein. Delivers cobalamin to cells.</text>
</comment>
<evidence type="ECO:0000256" key="7">
    <source>
        <dbReference type="ARBA" id="ARBA00022729"/>
    </source>
</evidence>
<comment type="subcellular location">
    <subcellularLocation>
        <location evidence="1">Secreted</location>
    </subcellularLocation>
</comment>
<comment type="similarity">
    <text evidence="2">Belongs to the eukaryotic cobalamin transport proteins family.</text>
</comment>
<evidence type="ECO:0000256" key="10">
    <source>
        <dbReference type="ARBA" id="ARBA00023285"/>
    </source>
</evidence>
<name>A0A8B9Q2V4_APTOW</name>
<dbReference type="InterPro" id="IPR051588">
    <property type="entry name" value="Cobalamin_Transport"/>
</dbReference>
<dbReference type="GO" id="GO:0006824">
    <property type="term" value="P:cobalt ion transport"/>
    <property type="evidence" value="ECO:0007669"/>
    <property type="project" value="UniProtKB-KW"/>
</dbReference>
<evidence type="ECO:0000256" key="13">
    <source>
        <dbReference type="ARBA" id="ARBA00040958"/>
    </source>
</evidence>
<evidence type="ECO:0000256" key="12">
    <source>
        <dbReference type="ARBA" id="ARBA00038518"/>
    </source>
</evidence>
<accession>A0A8B9Q2V4</accession>
<dbReference type="GO" id="GO:0031419">
    <property type="term" value="F:cobalamin binding"/>
    <property type="evidence" value="ECO:0007669"/>
    <property type="project" value="InterPro"/>
</dbReference>
<reference evidence="20" key="1">
    <citation type="submission" date="2025-08" db="UniProtKB">
        <authorList>
            <consortium name="Ensembl"/>
        </authorList>
    </citation>
    <scope>IDENTIFICATION</scope>
</reference>
<dbReference type="AlphaFoldDB" id="A0A8B9Q2V4"/>
<feature type="binding site" evidence="15">
    <location>
        <begin position="174"/>
        <end position="178"/>
    </location>
    <ligand>
        <name>cyanocob(III)alamin</name>
        <dbReference type="ChEBI" id="CHEBI:17439"/>
    </ligand>
</feature>
<keyword evidence="7 18" id="KW-0732">Signal</keyword>
<dbReference type="Proteomes" id="UP000694424">
    <property type="component" value="Unplaced"/>
</dbReference>
<feature type="signal peptide" evidence="18">
    <location>
        <begin position="1"/>
        <end position="17"/>
    </location>
</feature>
<evidence type="ECO:0000256" key="8">
    <source>
        <dbReference type="ARBA" id="ARBA00023065"/>
    </source>
</evidence>
<reference evidence="20" key="2">
    <citation type="submission" date="2025-09" db="UniProtKB">
        <authorList>
            <consortium name="Ensembl"/>
        </authorList>
    </citation>
    <scope>IDENTIFICATION</scope>
</reference>
<evidence type="ECO:0000259" key="19">
    <source>
        <dbReference type="Pfam" id="PF14478"/>
    </source>
</evidence>
<feature type="binding site" evidence="15">
    <location>
        <begin position="428"/>
        <end position="430"/>
    </location>
    <ligand>
        <name>cyanocob(III)alamin</name>
        <dbReference type="ChEBI" id="CHEBI:17439"/>
    </ligand>
</feature>
<evidence type="ECO:0000256" key="16">
    <source>
        <dbReference type="PIRSR" id="PIRSR602157-2"/>
    </source>
</evidence>
<feature type="binding site" evidence="15">
    <location>
        <position position="438"/>
    </location>
    <ligand>
        <name>cyanocob(III)alamin</name>
        <dbReference type="ChEBI" id="CHEBI:17439"/>
    </ligand>
</feature>
<evidence type="ECO:0000256" key="2">
    <source>
        <dbReference type="ARBA" id="ARBA00006449"/>
    </source>
</evidence>
<keyword evidence="21" id="KW-1185">Reference proteome</keyword>
<evidence type="ECO:0000256" key="11">
    <source>
        <dbReference type="ARBA" id="ARBA00037184"/>
    </source>
</evidence>
<keyword evidence="10 15" id="KW-0170">Cobalt</keyword>
<dbReference type="PANTHER" id="PTHR10559">
    <property type="entry name" value="TRANSCOBALAMIN-1/GASTRIC INTRINSIC FACTOR"/>
    <property type="match status" value="1"/>
</dbReference>
<feature type="disulfide bond" evidence="16">
    <location>
        <begin position="187"/>
        <end position="230"/>
    </location>
</feature>
<feature type="domain" description="Transcobalamin-like C-terminal" evidence="19">
    <location>
        <begin position="381"/>
        <end position="458"/>
    </location>
</feature>
<dbReference type="InterPro" id="IPR027954">
    <property type="entry name" value="Transcobalamin-like_C"/>
</dbReference>
<evidence type="ECO:0000256" key="6">
    <source>
        <dbReference type="ARBA" id="ARBA00022723"/>
    </source>
</evidence>
<feature type="binding site" evidence="15">
    <location>
        <position position="313"/>
    </location>
    <ligand>
        <name>cyanocob(III)alamin</name>
        <dbReference type="ChEBI" id="CHEBI:17439"/>
    </ligand>
</feature>
<keyword evidence="5" id="KW-0964">Secreted</keyword>
<dbReference type="PANTHER" id="PTHR10559:SF14">
    <property type="entry name" value="TRANSCOBALAMIN-2"/>
    <property type="match status" value="1"/>
</dbReference>
<dbReference type="Pfam" id="PF14478">
    <property type="entry name" value="DUF4430"/>
    <property type="match status" value="1"/>
</dbReference>
<keyword evidence="8" id="KW-0406">Ion transport</keyword>
<feature type="binding site" evidence="15">
    <location>
        <position position="219"/>
    </location>
    <ligand>
        <name>cyanocob(III)alamin</name>
        <dbReference type="ChEBI" id="CHEBI:17439"/>
    </ligand>
</feature>
<dbReference type="GO" id="GO:0046872">
    <property type="term" value="F:metal ion binding"/>
    <property type="evidence" value="ECO:0007669"/>
    <property type="project" value="UniProtKB-KW"/>
</dbReference>
<proteinExistence type="inferred from homology"/>
<dbReference type="GO" id="GO:0015889">
    <property type="term" value="P:cobalamin transport"/>
    <property type="evidence" value="ECO:0007669"/>
    <property type="project" value="InterPro"/>
</dbReference>
<evidence type="ECO:0000256" key="17">
    <source>
        <dbReference type="SAM" id="MobiDB-lite"/>
    </source>
</evidence>
<feature type="region of interest" description="Disordered" evidence="17">
    <location>
        <begin position="76"/>
        <end position="123"/>
    </location>
</feature>
<keyword evidence="4" id="KW-0813">Transport</keyword>
<evidence type="ECO:0000313" key="20">
    <source>
        <dbReference type="Ensembl" id="ENSAOWP00000020671.1"/>
    </source>
</evidence>
<keyword evidence="6" id="KW-0479">Metal-binding</keyword>
<dbReference type="GO" id="GO:0005615">
    <property type="term" value="C:extracellular space"/>
    <property type="evidence" value="ECO:0007669"/>
    <property type="project" value="TreeGrafter"/>
</dbReference>
<dbReference type="Gene3D" id="2.170.130.30">
    <property type="match status" value="1"/>
</dbReference>
<evidence type="ECO:0000313" key="21">
    <source>
        <dbReference type="Proteomes" id="UP000694424"/>
    </source>
</evidence>
<feature type="binding site" evidence="15">
    <location>
        <position position="460"/>
    </location>
    <ligand>
        <name>cyanocob(III)alamin</name>
        <dbReference type="ChEBI" id="CHEBI:17439"/>
    </ligand>
</feature>
<feature type="binding site" evidence="15">
    <location>
        <position position="268"/>
    </location>
    <ligand>
        <name>cyanocob(III)alamin</name>
        <dbReference type="ChEBI" id="CHEBI:17439"/>
    </ligand>
</feature>
<evidence type="ECO:0000256" key="14">
    <source>
        <dbReference type="ARBA" id="ARBA00041463"/>
    </source>
</evidence>
<evidence type="ECO:0000256" key="9">
    <source>
        <dbReference type="ARBA" id="ARBA00023157"/>
    </source>
</evidence>